<proteinExistence type="predicted"/>
<keyword evidence="2" id="KW-1185">Reference proteome</keyword>
<gene>
    <name evidence="1" type="ORF">EG68_02140</name>
</gene>
<sequence>MHVGRPQIPTIASRSRSKQITTYTQITYSDVNHGPLQIRSLHLASHADRVGCTKLQLHAGDAIRNQPDTHQHEQANHN</sequence>
<dbReference type="AlphaFoldDB" id="A0A8S9YZA8"/>
<comment type="caution">
    <text evidence="1">The sequence shown here is derived from an EMBL/GenBank/DDBJ whole genome shotgun (WGS) entry which is preliminary data.</text>
</comment>
<dbReference type="Proteomes" id="UP000822476">
    <property type="component" value="Unassembled WGS sequence"/>
</dbReference>
<protein>
    <submittedName>
        <fullName evidence="1">Uncharacterized protein</fullName>
    </submittedName>
</protein>
<reference evidence="1" key="1">
    <citation type="submission" date="2019-07" db="EMBL/GenBank/DDBJ databases">
        <title>Annotation for the trematode Paragonimus miyazaki's.</title>
        <authorList>
            <person name="Choi Y.-J."/>
        </authorList>
    </citation>
    <scope>NUCLEOTIDE SEQUENCE</scope>
    <source>
        <strain evidence="1">Japan</strain>
    </source>
</reference>
<evidence type="ECO:0000313" key="1">
    <source>
        <dbReference type="EMBL" id="KAF7260469.1"/>
    </source>
</evidence>
<organism evidence="1 2">
    <name type="scientific">Paragonimus skrjabini miyazakii</name>
    <dbReference type="NCBI Taxonomy" id="59628"/>
    <lineage>
        <taxon>Eukaryota</taxon>
        <taxon>Metazoa</taxon>
        <taxon>Spiralia</taxon>
        <taxon>Lophotrochozoa</taxon>
        <taxon>Platyhelminthes</taxon>
        <taxon>Trematoda</taxon>
        <taxon>Digenea</taxon>
        <taxon>Plagiorchiida</taxon>
        <taxon>Troglotremata</taxon>
        <taxon>Troglotrematidae</taxon>
        <taxon>Paragonimus</taxon>
    </lineage>
</organism>
<dbReference type="EMBL" id="JTDE01000737">
    <property type="protein sequence ID" value="KAF7260469.1"/>
    <property type="molecule type" value="Genomic_DNA"/>
</dbReference>
<evidence type="ECO:0000313" key="2">
    <source>
        <dbReference type="Proteomes" id="UP000822476"/>
    </source>
</evidence>
<name>A0A8S9YZA8_9TREM</name>
<accession>A0A8S9YZA8</accession>